<dbReference type="SUPFAM" id="SSF55608">
    <property type="entry name" value="Homing endonucleases"/>
    <property type="match status" value="1"/>
</dbReference>
<dbReference type="Proteomes" id="UP000276103">
    <property type="component" value="Unassembled WGS sequence"/>
</dbReference>
<dbReference type="InterPro" id="IPR004860">
    <property type="entry name" value="LAGLIDADG_dom"/>
</dbReference>
<feature type="domain" description="Homing endonuclease LAGLIDADG" evidence="1">
    <location>
        <begin position="130"/>
        <end position="272"/>
    </location>
</feature>
<dbReference type="Gene3D" id="3.10.28.10">
    <property type="entry name" value="Homing endonucleases"/>
    <property type="match status" value="1"/>
</dbReference>
<evidence type="ECO:0000259" key="1">
    <source>
        <dbReference type="Pfam" id="PF03161"/>
    </source>
</evidence>
<reference evidence="2 3" key="1">
    <citation type="journal article" date="2019" name="Genome Biol. Evol.">
        <title>Day and night: Metabolic profiles and evolutionary relationships of six axenic non-marine cyanobacteria.</title>
        <authorList>
            <person name="Will S.E."/>
            <person name="Henke P."/>
            <person name="Boedeker C."/>
            <person name="Huang S."/>
            <person name="Brinkmann H."/>
            <person name="Rohde M."/>
            <person name="Jarek M."/>
            <person name="Friedl T."/>
            <person name="Seufert S."/>
            <person name="Schumacher M."/>
            <person name="Overmann J."/>
            <person name="Neumann-Schaal M."/>
            <person name="Petersen J."/>
        </authorList>
    </citation>
    <scope>NUCLEOTIDE SEQUENCE [LARGE SCALE GENOMIC DNA]</scope>
    <source>
        <strain evidence="2 3">SAG 1403-4b</strain>
    </source>
</reference>
<proteinExistence type="predicted"/>
<keyword evidence="3" id="KW-1185">Reference proteome</keyword>
<dbReference type="InterPro" id="IPR027434">
    <property type="entry name" value="Homing_endonucl"/>
</dbReference>
<organism evidence="2 3">
    <name type="scientific">Trichormus variabilis SAG 1403-4b</name>
    <dbReference type="NCBI Taxonomy" id="447716"/>
    <lineage>
        <taxon>Bacteria</taxon>
        <taxon>Bacillati</taxon>
        <taxon>Cyanobacteriota</taxon>
        <taxon>Cyanophyceae</taxon>
        <taxon>Nostocales</taxon>
        <taxon>Nostocaceae</taxon>
        <taxon>Trichormus</taxon>
    </lineage>
</organism>
<sequence length="331" mass="37726">MDTSKRRKRRCEDTIPCECGCGALIYKFGIDGRIRRFVSGHQFKGNTYGQKSYDLESIIKQAQLLQPFCACGCGEKLDIPNFLQQKGKGITSIQSHWTRHPYKKGHGNWELRTENFLANTAFIQPDALGLIYGTLLGDCSIGYPNKHSRFPRLSWTHAESQQDWLEYKAFRLAELRPKLRVTANQGYGKISVTCNTGCHPQLQEVFDIVKPSRDKKIVSMEWLNKITPEGLAWWFCDDGSLSLSPEGSPQIQLHTEGFSATENQLIATWLTAMGYPAATKFYTRSSTGKQYNYIWMGASTSRKWLADLKRYSIPAMDYKFGEGRICSPRWS</sequence>
<evidence type="ECO:0000313" key="3">
    <source>
        <dbReference type="Proteomes" id="UP000276103"/>
    </source>
</evidence>
<dbReference type="GO" id="GO:0004519">
    <property type="term" value="F:endonuclease activity"/>
    <property type="evidence" value="ECO:0007669"/>
    <property type="project" value="InterPro"/>
</dbReference>
<name>A0A433UNV1_ANAVA</name>
<comment type="caution">
    <text evidence="2">The sequence shown here is derived from an EMBL/GenBank/DDBJ whole genome shotgun (WGS) entry which is preliminary data.</text>
</comment>
<dbReference type="AlphaFoldDB" id="A0A433UNV1"/>
<dbReference type="EMBL" id="RSCM01000010">
    <property type="protein sequence ID" value="RUS95510.1"/>
    <property type="molecule type" value="Genomic_DNA"/>
</dbReference>
<accession>A0A433UNV1</accession>
<protein>
    <recommendedName>
        <fullName evidence="1">Homing endonuclease LAGLIDADG domain-containing protein</fullName>
    </recommendedName>
</protein>
<gene>
    <name evidence="2" type="ORF">DSM107003_32130</name>
</gene>
<evidence type="ECO:0000313" key="2">
    <source>
        <dbReference type="EMBL" id="RUS95510.1"/>
    </source>
</evidence>
<dbReference type="Pfam" id="PF03161">
    <property type="entry name" value="LAGLIDADG_2"/>
    <property type="match status" value="1"/>
</dbReference>